<keyword evidence="1" id="KW-0285">Flavoprotein</keyword>
<dbReference type="InterPro" id="IPR000415">
    <property type="entry name" value="Nitroreductase-like"/>
</dbReference>
<dbReference type="EMBL" id="ATBP01000287">
    <property type="protein sequence ID" value="ETR71313.1"/>
    <property type="molecule type" value="Genomic_DNA"/>
</dbReference>
<evidence type="ECO:0000256" key="3">
    <source>
        <dbReference type="ARBA" id="ARBA00023002"/>
    </source>
</evidence>
<evidence type="ECO:0000256" key="2">
    <source>
        <dbReference type="ARBA" id="ARBA00022643"/>
    </source>
</evidence>
<dbReference type="InterPro" id="IPR050627">
    <property type="entry name" value="Nitroreductase/BluB"/>
</dbReference>
<dbReference type="Pfam" id="PF00881">
    <property type="entry name" value="Nitroreductase"/>
    <property type="match status" value="2"/>
</dbReference>
<feature type="domain" description="Nitroreductase" evidence="4">
    <location>
        <begin position="167"/>
        <end position="240"/>
    </location>
</feature>
<dbReference type="Gene3D" id="3.90.10.10">
    <property type="entry name" value="Cytochrome C3"/>
    <property type="match status" value="1"/>
</dbReference>
<evidence type="ECO:0000313" key="6">
    <source>
        <dbReference type="Proteomes" id="UP000189670"/>
    </source>
</evidence>
<dbReference type="CDD" id="cd02150">
    <property type="entry name" value="nitroreductase"/>
    <property type="match status" value="1"/>
</dbReference>
<evidence type="ECO:0000313" key="5">
    <source>
        <dbReference type="EMBL" id="ETR71313.1"/>
    </source>
</evidence>
<keyword evidence="2" id="KW-0288">FMN</keyword>
<dbReference type="SUPFAM" id="SSF48695">
    <property type="entry name" value="Multiheme cytochromes"/>
    <property type="match status" value="1"/>
</dbReference>
<feature type="domain" description="Nitroreductase" evidence="4">
    <location>
        <begin position="107"/>
        <end position="159"/>
    </location>
</feature>
<dbReference type="SUPFAM" id="SSF55469">
    <property type="entry name" value="FMN-dependent nitroreductase-like"/>
    <property type="match status" value="1"/>
</dbReference>
<comment type="caution">
    <text evidence="5">The sequence shown here is derived from an EMBL/GenBank/DDBJ whole genome shotgun (WGS) entry which is preliminary data.</text>
</comment>
<dbReference type="GO" id="GO:0016491">
    <property type="term" value="F:oxidoreductase activity"/>
    <property type="evidence" value="ECO:0007669"/>
    <property type="project" value="UniProtKB-KW"/>
</dbReference>
<sequence>METQFSEKNPIVIHFNNPYGQVTFNHEVHTSFSCSDCHPPFEFKFDDHMDYSLRAHKHCLGCHEGASMDTNCLSCHAKSERKKVMYQANAVKSKSTERQKLLEFFYKRRSIRAYQNKPVPRDMIEDLLKAGMAAPTAHNWQPWIFIVVDDPKIKTALSETSPFASYIKSAPYVIVIAGRRDNSWAMLDCAVAAENILLAATHMGLGSVFCGLDEERWQGASQILNVSQDYMGVCLLPIGYPAEKKSAYTKYNPSNIYWNRFEKGRPDSIIVSGSARKR</sequence>
<organism evidence="5 6">
    <name type="scientific">Candidatus Magnetoglobus multicellularis str. Araruama</name>
    <dbReference type="NCBI Taxonomy" id="890399"/>
    <lineage>
        <taxon>Bacteria</taxon>
        <taxon>Pseudomonadati</taxon>
        <taxon>Thermodesulfobacteriota</taxon>
        <taxon>Desulfobacteria</taxon>
        <taxon>Desulfobacterales</taxon>
        <taxon>Desulfobacteraceae</taxon>
        <taxon>Candidatus Magnetoglobus</taxon>
    </lineage>
</organism>
<dbReference type="PANTHER" id="PTHR23026">
    <property type="entry name" value="NADPH NITROREDUCTASE"/>
    <property type="match status" value="1"/>
</dbReference>
<gene>
    <name evidence="5" type="ORF">OMM_02578</name>
</gene>
<reference evidence="6" key="1">
    <citation type="submission" date="2012-11" db="EMBL/GenBank/DDBJ databases">
        <authorList>
            <person name="Lucero-Rivera Y.E."/>
            <person name="Tovar-Ramirez D."/>
        </authorList>
    </citation>
    <scope>NUCLEOTIDE SEQUENCE [LARGE SCALE GENOMIC DNA]</scope>
    <source>
        <strain evidence="6">Araruama</strain>
    </source>
</reference>
<name>A0A1V1P965_9BACT</name>
<dbReference type="Gene3D" id="3.40.109.10">
    <property type="entry name" value="NADH Oxidase"/>
    <property type="match status" value="1"/>
</dbReference>
<keyword evidence="3" id="KW-0560">Oxidoreductase</keyword>
<dbReference type="Proteomes" id="UP000189670">
    <property type="component" value="Unassembled WGS sequence"/>
</dbReference>
<dbReference type="PANTHER" id="PTHR23026:SF90">
    <property type="entry name" value="IODOTYROSINE DEIODINASE 1"/>
    <property type="match status" value="1"/>
</dbReference>
<proteinExistence type="predicted"/>
<protein>
    <submittedName>
        <fullName evidence="5">NADPH-flavin oxidoreductase</fullName>
    </submittedName>
</protein>
<dbReference type="InterPro" id="IPR036280">
    <property type="entry name" value="Multihaem_cyt_sf"/>
</dbReference>
<dbReference type="CDD" id="cd08168">
    <property type="entry name" value="Cytochrom_C3"/>
    <property type="match status" value="1"/>
</dbReference>
<evidence type="ECO:0000256" key="1">
    <source>
        <dbReference type="ARBA" id="ARBA00022630"/>
    </source>
</evidence>
<evidence type="ECO:0000259" key="4">
    <source>
        <dbReference type="Pfam" id="PF00881"/>
    </source>
</evidence>
<accession>A0A1V1P965</accession>
<dbReference type="AlphaFoldDB" id="A0A1V1P965"/>
<dbReference type="InterPro" id="IPR029479">
    <property type="entry name" value="Nitroreductase"/>
</dbReference>